<keyword evidence="3" id="KW-1185">Reference proteome</keyword>
<gene>
    <name evidence="2" type="primary">RvY_17113-1</name>
    <name evidence="2" type="synonym">RvY_17113.1</name>
    <name evidence="2" type="ORF">RvY_17113</name>
</gene>
<dbReference type="Proteomes" id="UP000186922">
    <property type="component" value="Unassembled WGS sequence"/>
</dbReference>
<feature type="compositionally biased region" description="Polar residues" evidence="1">
    <location>
        <begin position="49"/>
        <end position="59"/>
    </location>
</feature>
<sequence>MAPSGLYLLGSLVQLLGGMTSAILVTDLVVCATKTLVLQPLPTDLPEGQTPSQTQQMNGGNRAGRVEDMLIQFKSK</sequence>
<dbReference type="AlphaFoldDB" id="A0A1D1W0Z8"/>
<protein>
    <submittedName>
        <fullName evidence="2">Uncharacterized protein</fullName>
    </submittedName>
</protein>
<evidence type="ECO:0000256" key="1">
    <source>
        <dbReference type="SAM" id="MobiDB-lite"/>
    </source>
</evidence>
<name>A0A1D1W0Z8_RAMVA</name>
<proteinExistence type="predicted"/>
<dbReference type="EMBL" id="BDGG01000014">
    <property type="protein sequence ID" value="GAV07252.1"/>
    <property type="molecule type" value="Genomic_DNA"/>
</dbReference>
<reference evidence="2 3" key="1">
    <citation type="journal article" date="2016" name="Nat. Commun.">
        <title>Extremotolerant tardigrade genome and improved radiotolerance of human cultured cells by tardigrade-unique protein.</title>
        <authorList>
            <person name="Hashimoto T."/>
            <person name="Horikawa D.D."/>
            <person name="Saito Y."/>
            <person name="Kuwahara H."/>
            <person name="Kozuka-Hata H."/>
            <person name="Shin-I T."/>
            <person name="Minakuchi Y."/>
            <person name="Ohishi K."/>
            <person name="Motoyama A."/>
            <person name="Aizu T."/>
            <person name="Enomoto A."/>
            <person name="Kondo K."/>
            <person name="Tanaka S."/>
            <person name="Hara Y."/>
            <person name="Koshikawa S."/>
            <person name="Sagara H."/>
            <person name="Miura T."/>
            <person name="Yokobori S."/>
            <person name="Miyagawa K."/>
            <person name="Suzuki Y."/>
            <person name="Kubo T."/>
            <person name="Oyama M."/>
            <person name="Kohara Y."/>
            <person name="Fujiyama A."/>
            <person name="Arakawa K."/>
            <person name="Katayama T."/>
            <person name="Toyoda A."/>
            <person name="Kunieda T."/>
        </authorList>
    </citation>
    <scope>NUCLEOTIDE SEQUENCE [LARGE SCALE GENOMIC DNA]</scope>
    <source>
        <strain evidence="2 3">YOKOZUNA-1</strain>
    </source>
</reference>
<accession>A0A1D1W0Z8</accession>
<feature type="region of interest" description="Disordered" evidence="1">
    <location>
        <begin position="42"/>
        <end position="61"/>
    </location>
</feature>
<comment type="caution">
    <text evidence="2">The sequence shown here is derived from an EMBL/GenBank/DDBJ whole genome shotgun (WGS) entry which is preliminary data.</text>
</comment>
<organism evidence="2 3">
    <name type="scientific">Ramazzottius varieornatus</name>
    <name type="common">Water bear</name>
    <name type="synonym">Tardigrade</name>
    <dbReference type="NCBI Taxonomy" id="947166"/>
    <lineage>
        <taxon>Eukaryota</taxon>
        <taxon>Metazoa</taxon>
        <taxon>Ecdysozoa</taxon>
        <taxon>Tardigrada</taxon>
        <taxon>Eutardigrada</taxon>
        <taxon>Parachela</taxon>
        <taxon>Hypsibioidea</taxon>
        <taxon>Ramazzottiidae</taxon>
        <taxon>Ramazzottius</taxon>
    </lineage>
</organism>
<evidence type="ECO:0000313" key="2">
    <source>
        <dbReference type="EMBL" id="GAV07252.1"/>
    </source>
</evidence>
<evidence type="ECO:0000313" key="3">
    <source>
        <dbReference type="Proteomes" id="UP000186922"/>
    </source>
</evidence>